<dbReference type="AlphaFoldDB" id="A0A7Z0WKQ4"/>
<evidence type="ECO:0000313" key="1">
    <source>
        <dbReference type="EMBL" id="OLF08475.1"/>
    </source>
</evidence>
<dbReference type="EMBL" id="MSIF01000012">
    <property type="protein sequence ID" value="OLF08475.1"/>
    <property type="molecule type" value="Genomic_DNA"/>
</dbReference>
<evidence type="ECO:0000313" key="2">
    <source>
        <dbReference type="Proteomes" id="UP000185696"/>
    </source>
</evidence>
<keyword evidence="2" id="KW-1185">Reference proteome</keyword>
<accession>A0A7Z0WKQ4</accession>
<reference evidence="1 2" key="1">
    <citation type="submission" date="2016-12" db="EMBL/GenBank/DDBJ databases">
        <title>The draft genome sequence of Actinophytocola xinjiangensis.</title>
        <authorList>
            <person name="Wang W."/>
            <person name="Yuan L."/>
        </authorList>
    </citation>
    <scope>NUCLEOTIDE SEQUENCE [LARGE SCALE GENOMIC DNA]</scope>
    <source>
        <strain evidence="1 2">CGMCC 4.4663</strain>
    </source>
</reference>
<sequence length="86" mass="9678">MEVVTVSMGLFGQSGVYQESWVEMRADVTMSYEVDRDNKIATLTFGSRNEYSLAIGLRNLEQLLELASAARLDLVAHAEREPVLER</sequence>
<gene>
    <name evidence="1" type="ORF">BLA60_24025</name>
</gene>
<comment type="caution">
    <text evidence="1">The sequence shown here is derived from an EMBL/GenBank/DDBJ whole genome shotgun (WGS) entry which is preliminary data.</text>
</comment>
<dbReference type="Proteomes" id="UP000185696">
    <property type="component" value="Unassembled WGS sequence"/>
</dbReference>
<name>A0A7Z0WKQ4_9PSEU</name>
<protein>
    <submittedName>
        <fullName evidence="1">Uncharacterized protein</fullName>
    </submittedName>
</protein>
<organism evidence="1 2">
    <name type="scientific">Actinophytocola xinjiangensis</name>
    <dbReference type="NCBI Taxonomy" id="485602"/>
    <lineage>
        <taxon>Bacteria</taxon>
        <taxon>Bacillati</taxon>
        <taxon>Actinomycetota</taxon>
        <taxon>Actinomycetes</taxon>
        <taxon>Pseudonocardiales</taxon>
        <taxon>Pseudonocardiaceae</taxon>
    </lineage>
</organism>
<proteinExistence type="predicted"/>